<accession>A0A1X6NDJ4</accession>
<proteinExistence type="predicted"/>
<dbReference type="OrthoDB" id="3238644at2759"/>
<feature type="compositionally biased region" description="Pro residues" evidence="1">
    <location>
        <begin position="24"/>
        <end position="36"/>
    </location>
</feature>
<evidence type="ECO:0000313" key="2">
    <source>
        <dbReference type="EMBL" id="OSX66709.1"/>
    </source>
</evidence>
<name>A0A1X6NDJ4_9APHY</name>
<organism evidence="2 3">
    <name type="scientific">Postia placenta MAD-698-R-SB12</name>
    <dbReference type="NCBI Taxonomy" id="670580"/>
    <lineage>
        <taxon>Eukaryota</taxon>
        <taxon>Fungi</taxon>
        <taxon>Dikarya</taxon>
        <taxon>Basidiomycota</taxon>
        <taxon>Agaricomycotina</taxon>
        <taxon>Agaricomycetes</taxon>
        <taxon>Polyporales</taxon>
        <taxon>Adustoporiaceae</taxon>
        <taxon>Rhodonia</taxon>
    </lineage>
</organism>
<dbReference type="GeneID" id="36321754"/>
<feature type="compositionally biased region" description="Low complexity" evidence="1">
    <location>
        <begin position="293"/>
        <end position="305"/>
    </location>
</feature>
<dbReference type="PANTHER" id="PTHR48125:SF12">
    <property type="entry name" value="AT HOOK TRANSCRIPTION FACTOR FAMILY-RELATED"/>
    <property type="match status" value="1"/>
</dbReference>
<protein>
    <submittedName>
        <fullName evidence="2">Uncharacterized protein</fullName>
    </submittedName>
</protein>
<feature type="region of interest" description="Disordered" evidence="1">
    <location>
        <begin position="1"/>
        <end position="85"/>
    </location>
</feature>
<gene>
    <name evidence="2" type="ORF">POSPLADRAFT_1031629</name>
</gene>
<keyword evidence="3" id="KW-1185">Reference proteome</keyword>
<dbReference type="PANTHER" id="PTHR48125">
    <property type="entry name" value="LP07818P1"/>
    <property type="match status" value="1"/>
</dbReference>
<sequence length="488" mass="54153">MRTARTKLGEQEILGPITPLLPHELPPSPPVSPPPTTGSKRKHDSHDDAHNKKPRISDPSTSRLPPVPPFPHPPRPGHEPSEDGEVREDLPAFHTSLAAASNVPVRRPRRCPLPVEHFQELYHRYMYHGRLLKHSSQKRLDSTFQPSHPSYKPLADPPAPGTSYHKYGHLFSRLERVESLLCFAYAFWAKDIAKNEWDQESWESMDNFISYVKEEWQLSKVTDERERTFIGLIYMTQAFIDGRAVSYFAKHNYSAAESAMQVALGQLDLENARNGRGSATQAVHPPPVTSMLPSPASSAGSTPTSVQGTPNASASGSTPVPSSAPAPSQAPALESSSKKKKPELVHFYEWKNVPDAMNTLVKTQSVAQLRNQSRSLKMVGYYMQEAQRYLTLPAMARHFPRTFARMMYSSLAPTDEKEPDVEDEEGELFWPGNPATGDGLAWVCAMGKAMVKEFGKAYGYKGIDGIVAGLNVPPPPPIRPPKSSVPRR</sequence>
<feature type="compositionally biased region" description="Pro residues" evidence="1">
    <location>
        <begin position="65"/>
        <end position="74"/>
    </location>
</feature>
<dbReference type="AlphaFoldDB" id="A0A1X6NDJ4"/>
<dbReference type="RefSeq" id="XP_024343503.1">
    <property type="nucleotide sequence ID" value="XM_024476803.1"/>
</dbReference>
<feature type="region of interest" description="Disordered" evidence="1">
    <location>
        <begin position="275"/>
        <end position="338"/>
    </location>
</feature>
<dbReference type="EMBL" id="KZ110592">
    <property type="protein sequence ID" value="OSX66709.1"/>
    <property type="molecule type" value="Genomic_DNA"/>
</dbReference>
<dbReference type="Proteomes" id="UP000194127">
    <property type="component" value="Unassembled WGS sequence"/>
</dbReference>
<reference evidence="2 3" key="1">
    <citation type="submission" date="2017-04" db="EMBL/GenBank/DDBJ databases">
        <title>Genome Sequence of the Model Brown-Rot Fungus Postia placenta SB12.</title>
        <authorList>
            <consortium name="DOE Joint Genome Institute"/>
            <person name="Gaskell J."/>
            <person name="Kersten P."/>
            <person name="Larrondo L.F."/>
            <person name="Canessa P."/>
            <person name="Martinez D."/>
            <person name="Hibbett D."/>
            <person name="Schmoll M."/>
            <person name="Kubicek C.P."/>
            <person name="Martinez A.T."/>
            <person name="Yadav J."/>
            <person name="Master E."/>
            <person name="Magnuson J.K."/>
            <person name="James T."/>
            <person name="Yaver D."/>
            <person name="Berka R."/>
            <person name="Labutti K."/>
            <person name="Lipzen A."/>
            <person name="Aerts A."/>
            <person name="Barry K."/>
            <person name="Henrissat B."/>
            <person name="Blanchette R."/>
            <person name="Grigoriev I."/>
            <person name="Cullen D."/>
        </authorList>
    </citation>
    <scope>NUCLEOTIDE SEQUENCE [LARGE SCALE GENOMIC DNA]</scope>
    <source>
        <strain evidence="2 3">MAD-698-R-SB12</strain>
    </source>
</reference>
<evidence type="ECO:0000313" key="3">
    <source>
        <dbReference type="Proteomes" id="UP000194127"/>
    </source>
</evidence>
<dbReference type="STRING" id="670580.A0A1X6NDJ4"/>
<feature type="compositionally biased region" description="Low complexity" evidence="1">
    <location>
        <begin position="312"/>
        <end position="335"/>
    </location>
</feature>
<evidence type="ECO:0000256" key="1">
    <source>
        <dbReference type="SAM" id="MobiDB-lite"/>
    </source>
</evidence>